<dbReference type="Pfam" id="PF00126">
    <property type="entry name" value="HTH_1"/>
    <property type="match status" value="1"/>
</dbReference>
<dbReference type="Proteomes" id="UP000004291">
    <property type="component" value="Chromosome"/>
</dbReference>
<dbReference type="InterPro" id="IPR058163">
    <property type="entry name" value="LysR-type_TF_proteobact-type"/>
</dbReference>
<evidence type="ECO:0000256" key="1">
    <source>
        <dbReference type="ARBA" id="ARBA00009437"/>
    </source>
</evidence>
<dbReference type="RefSeq" id="WP_169743233.1">
    <property type="nucleotide sequence ID" value="NZ_CM002917.1"/>
</dbReference>
<protein>
    <submittedName>
        <fullName evidence="6">Transcriptional regulator</fullName>
    </submittedName>
</protein>
<dbReference type="Pfam" id="PF03466">
    <property type="entry name" value="LysR_substrate"/>
    <property type="match status" value="1"/>
</dbReference>
<reference evidence="6 7" key="2">
    <citation type="submission" date="2012-06" db="EMBL/GenBank/DDBJ databases">
        <authorList>
            <person name="Fiebig A."/>
        </authorList>
    </citation>
    <scope>NUCLEOTIDE SEQUENCE [LARGE SCALE GENOMIC DNA]</scope>
    <source>
        <strain evidence="6 7">DFL-43</strain>
    </source>
</reference>
<dbReference type="PANTHER" id="PTHR30537">
    <property type="entry name" value="HTH-TYPE TRANSCRIPTIONAL REGULATOR"/>
    <property type="match status" value="1"/>
</dbReference>
<evidence type="ECO:0000256" key="3">
    <source>
        <dbReference type="ARBA" id="ARBA00023125"/>
    </source>
</evidence>
<dbReference type="HOGENOM" id="CLU_039613_37_0_5"/>
<gene>
    <name evidence="6" type="ORF">HPDFL43_03641</name>
</gene>
<evidence type="ECO:0000313" key="6">
    <source>
        <dbReference type="EMBL" id="EDQ32605.2"/>
    </source>
</evidence>
<keyword evidence="7" id="KW-1185">Reference proteome</keyword>
<evidence type="ECO:0000313" key="7">
    <source>
        <dbReference type="Proteomes" id="UP000004291"/>
    </source>
</evidence>
<feature type="domain" description="HTH lysR-type" evidence="5">
    <location>
        <begin position="5"/>
        <end position="62"/>
    </location>
</feature>
<keyword evidence="2" id="KW-0805">Transcription regulation</keyword>
<comment type="caution">
    <text evidence="6">The sequence shown here is derived from an EMBL/GenBank/DDBJ whole genome shotgun (WGS) entry which is preliminary data.</text>
</comment>
<name>A9DAN2_HOEPD</name>
<proteinExistence type="inferred from homology"/>
<comment type="similarity">
    <text evidence="1">Belongs to the LysR transcriptional regulatory family.</text>
</comment>
<dbReference type="eggNOG" id="COG0583">
    <property type="taxonomic scope" value="Bacteria"/>
</dbReference>
<evidence type="ECO:0000256" key="2">
    <source>
        <dbReference type="ARBA" id="ARBA00023015"/>
    </source>
</evidence>
<evidence type="ECO:0000256" key="4">
    <source>
        <dbReference type="ARBA" id="ARBA00023163"/>
    </source>
</evidence>
<dbReference type="GO" id="GO:0043565">
    <property type="term" value="F:sequence-specific DNA binding"/>
    <property type="evidence" value="ECO:0007669"/>
    <property type="project" value="TreeGrafter"/>
</dbReference>
<dbReference type="PANTHER" id="PTHR30537:SF74">
    <property type="entry name" value="HTH-TYPE TRANSCRIPTIONAL REGULATOR TRPI"/>
    <property type="match status" value="1"/>
</dbReference>
<dbReference type="InterPro" id="IPR036390">
    <property type="entry name" value="WH_DNA-bd_sf"/>
</dbReference>
<keyword evidence="3" id="KW-0238">DNA-binding</keyword>
<dbReference type="Gene3D" id="3.40.190.10">
    <property type="entry name" value="Periplasmic binding protein-like II"/>
    <property type="match status" value="2"/>
</dbReference>
<dbReference type="Gene3D" id="1.10.10.10">
    <property type="entry name" value="Winged helix-like DNA-binding domain superfamily/Winged helix DNA-binding domain"/>
    <property type="match status" value="1"/>
</dbReference>
<keyword evidence="4" id="KW-0804">Transcription</keyword>
<dbReference type="STRING" id="411684.HPDFL43_03641"/>
<dbReference type="PROSITE" id="PS50931">
    <property type="entry name" value="HTH_LYSR"/>
    <property type="match status" value="1"/>
</dbReference>
<sequence length="293" mass="32355">MESLPPLTSLLAFEAFYRTGSVTEAADRLGRTHGAVSKQLHSLQDHTGTVLFTKQGSGIELTSEGRTFARIVARALDEMRTGWSELAADSANRPVRILASATFARSWLIPVIARFNAEYPHIDVSIRLVGPNGSLDYEGRADLTFSYNRVFSPGHWHGAVSLGDVEMGPVLSPDYPHTHADGVLSVQTRIDRNGNESDWENWSRLTGVTVQARKEQVFDHSYLTFQAARNGMGIAMAARFLVSGMIETGELIAPLGFVRFEGGLLVRPLWRQEQRPNPDALVLLDWLKANAKP</sequence>
<dbReference type="GO" id="GO:0006351">
    <property type="term" value="P:DNA-templated transcription"/>
    <property type="evidence" value="ECO:0007669"/>
    <property type="project" value="TreeGrafter"/>
</dbReference>
<organism evidence="6 7">
    <name type="scientific">Hoeflea phototrophica (strain DSM 17068 / NCIMB 14078 / DFL-43)</name>
    <dbReference type="NCBI Taxonomy" id="411684"/>
    <lineage>
        <taxon>Bacteria</taxon>
        <taxon>Pseudomonadati</taxon>
        <taxon>Pseudomonadota</taxon>
        <taxon>Alphaproteobacteria</taxon>
        <taxon>Hyphomicrobiales</taxon>
        <taxon>Rhizobiaceae</taxon>
        <taxon>Hoeflea</taxon>
    </lineage>
</organism>
<dbReference type="InterPro" id="IPR036388">
    <property type="entry name" value="WH-like_DNA-bd_sf"/>
</dbReference>
<dbReference type="SUPFAM" id="SSF46785">
    <property type="entry name" value="Winged helix' DNA-binding domain"/>
    <property type="match status" value="1"/>
</dbReference>
<dbReference type="InterPro" id="IPR005119">
    <property type="entry name" value="LysR_subst-bd"/>
</dbReference>
<dbReference type="EMBL" id="ABIA03000002">
    <property type="protein sequence ID" value="EDQ32605.2"/>
    <property type="molecule type" value="Genomic_DNA"/>
</dbReference>
<dbReference type="SUPFAM" id="SSF53850">
    <property type="entry name" value="Periplasmic binding protein-like II"/>
    <property type="match status" value="1"/>
</dbReference>
<dbReference type="InterPro" id="IPR000847">
    <property type="entry name" value="LysR_HTH_N"/>
</dbReference>
<accession>A9DAN2</accession>
<reference evidence="6 7" key="1">
    <citation type="submission" date="2007-10" db="EMBL/GenBank/DDBJ databases">
        <authorList>
            <person name="Wagner-Dobler I."/>
            <person name="Ferriera S."/>
            <person name="Johnson J."/>
            <person name="Kravitz S."/>
            <person name="Beeson K."/>
            <person name="Sutton G."/>
            <person name="Rogers Y.-H."/>
            <person name="Friedman R."/>
            <person name="Frazier M."/>
            <person name="Venter J.C."/>
        </authorList>
    </citation>
    <scope>NUCLEOTIDE SEQUENCE [LARGE SCALE GENOMIC DNA]</scope>
    <source>
        <strain evidence="6 7">DFL-43</strain>
    </source>
</reference>
<dbReference type="GO" id="GO:0003700">
    <property type="term" value="F:DNA-binding transcription factor activity"/>
    <property type="evidence" value="ECO:0007669"/>
    <property type="project" value="InterPro"/>
</dbReference>
<evidence type="ECO:0000259" key="5">
    <source>
        <dbReference type="PROSITE" id="PS50931"/>
    </source>
</evidence>
<dbReference type="AlphaFoldDB" id="A9DAN2"/>